<dbReference type="SUPFAM" id="SSF56784">
    <property type="entry name" value="HAD-like"/>
    <property type="match status" value="1"/>
</dbReference>
<dbReference type="InterPro" id="IPR000150">
    <property type="entry name" value="Cof"/>
</dbReference>
<evidence type="ECO:0000313" key="2">
    <source>
        <dbReference type="Proteomes" id="UP000245720"/>
    </source>
</evidence>
<reference evidence="1 2" key="1">
    <citation type="submission" date="2018-05" db="EMBL/GenBank/DDBJ databases">
        <title>The Hungate 1000. A catalogue of reference genomes from the rumen microbiome.</title>
        <authorList>
            <person name="Kelly W."/>
        </authorList>
    </citation>
    <scope>NUCLEOTIDE SEQUENCE [LARGE SCALE GENOMIC DNA]</scope>
    <source>
        <strain evidence="1 2">SAb67</strain>
    </source>
</reference>
<dbReference type="InterPro" id="IPR006379">
    <property type="entry name" value="HAD-SF_hydro_IIB"/>
</dbReference>
<organism evidence="1 2">
    <name type="scientific">Ruminococcus flavefaciens</name>
    <dbReference type="NCBI Taxonomy" id="1265"/>
    <lineage>
        <taxon>Bacteria</taxon>
        <taxon>Bacillati</taxon>
        <taxon>Bacillota</taxon>
        <taxon>Clostridia</taxon>
        <taxon>Eubacteriales</taxon>
        <taxon>Oscillospiraceae</taxon>
        <taxon>Ruminococcus</taxon>
    </lineage>
</organism>
<dbReference type="SFLD" id="SFLDS00003">
    <property type="entry name" value="Haloacid_Dehalogenase"/>
    <property type="match status" value="1"/>
</dbReference>
<dbReference type="SFLD" id="SFLDG01140">
    <property type="entry name" value="C2.B:_Phosphomannomutase_and_P"/>
    <property type="match status" value="1"/>
</dbReference>
<sequence length="254" mass="27756">MIKMILTDLDHTLLKTDGTISERTLETLKKCREKGCILVIATARYWIGAERYIELLTPDYEITTDGTLIHSGDECIYSCCFTAEDTNGIVKALLEAAPDTEITVAQGKTVYWNSRHIAESEKLHKAVYCEYDKPLKEGGNKIVAELASEDIARSIAESFGCKLQCYRGENWYGFLPKGAGKTAAIRALAEKCGIALHEIAAFGDDRNDMEMLEMCGTGVAVSNAVGEVLDIADEVTGSNDEDGVAVWLEGELLG</sequence>
<comment type="caution">
    <text evidence="1">The sequence shown here is derived from an EMBL/GenBank/DDBJ whole genome shotgun (WGS) entry which is preliminary data.</text>
</comment>
<dbReference type="EMBL" id="QGDI01000006">
    <property type="protein sequence ID" value="PWJ12542.1"/>
    <property type="molecule type" value="Genomic_DNA"/>
</dbReference>
<dbReference type="InterPro" id="IPR023214">
    <property type="entry name" value="HAD_sf"/>
</dbReference>
<dbReference type="Pfam" id="PF08282">
    <property type="entry name" value="Hydrolase_3"/>
    <property type="match status" value="1"/>
</dbReference>
<accession>A0A315Y099</accession>
<dbReference type="PANTHER" id="PTHR10000">
    <property type="entry name" value="PHOSPHOSERINE PHOSPHATASE"/>
    <property type="match status" value="1"/>
</dbReference>
<dbReference type="InterPro" id="IPR036412">
    <property type="entry name" value="HAD-like_sf"/>
</dbReference>
<dbReference type="NCBIfam" id="TIGR01484">
    <property type="entry name" value="HAD-SF-IIB"/>
    <property type="match status" value="1"/>
</dbReference>
<evidence type="ECO:0000313" key="1">
    <source>
        <dbReference type="EMBL" id="PWJ12542.1"/>
    </source>
</evidence>
<protein>
    <recommendedName>
        <fullName evidence="3">Cof subfamily of IIB subfamily of haloacid dehalogenase superfamily/HAD-superfamily hydrolase, subfamily IIB</fullName>
    </recommendedName>
</protein>
<proteinExistence type="predicted"/>
<dbReference type="PANTHER" id="PTHR10000:SF8">
    <property type="entry name" value="HAD SUPERFAMILY HYDROLASE-LIKE, TYPE 3"/>
    <property type="match status" value="1"/>
</dbReference>
<dbReference type="Proteomes" id="UP000245720">
    <property type="component" value="Unassembled WGS sequence"/>
</dbReference>
<dbReference type="GO" id="GO:0005829">
    <property type="term" value="C:cytosol"/>
    <property type="evidence" value="ECO:0007669"/>
    <property type="project" value="TreeGrafter"/>
</dbReference>
<name>A0A315Y099_RUMFL</name>
<dbReference type="AlphaFoldDB" id="A0A315Y099"/>
<dbReference type="GO" id="GO:0016791">
    <property type="term" value="F:phosphatase activity"/>
    <property type="evidence" value="ECO:0007669"/>
    <property type="project" value="TreeGrafter"/>
</dbReference>
<dbReference type="Gene3D" id="3.40.50.1000">
    <property type="entry name" value="HAD superfamily/HAD-like"/>
    <property type="match status" value="1"/>
</dbReference>
<dbReference type="Gene3D" id="3.30.1240.10">
    <property type="match status" value="1"/>
</dbReference>
<dbReference type="GO" id="GO:0000287">
    <property type="term" value="F:magnesium ion binding"/>
    <property type="evidence" value="ECO:0007669"/>
    <property type="project" value="TreeGrafter"/>
</dbReference>
<gene>
    <name evidence="1" type="ORF">IE37_01625</name>
</gene>
<evidence type="ECO:0008006" key="3">
    <source>
        <dbReference type="Google" id="ProtNLM"/>
    </source>
</evidence>
<dbReference type="NCBIfam" id="TIGR00099">
    <property type="entry name" value="Cof-subfamily"/>
    <property type="match status" value="1"/>
</dbReference>